<evidence type="ECO:0000313" key="14">
    <source>
        <dbReference type="Proteomes" id="UP000242367"/>
    </source>
</evidence>
<keyword evidence="9" id="KW-0812">Transmembrane</keyword>
<dbReference type="InterPro" id="IPR027057">
    <property type="entry name" value="CAXX_Prtase_1"/>
</dbReference>
<feature type="domain" description="CAAX prenyl protease 1 N-terminal" evidence="12">
    <location>
        <begin position="80"/>
        <end position="209"/>
    </location>
</feature>
<dbReference type="RefSeq" id="WP_103563310.1">
    <property type="nucleotide sequence ID" value="NZ_MTBP01000002.1"/>
</dbReference>
<comment type="caution">
    <text evidence="13">The sequence shown here is derived from an EMBL/GenBank/DDBJ whole genome shotgun (WGS) entry which is preliminary data.</text>
</comment>
<evidence type="ECO:0000256" key="10">
    <source>
        <dbReference type="SAM" id="SignalP"/>
    </source>
</evidence>
<dbReference type="GO" id="GO:0071586">
    <property type="term" value="P:CAAX-box protein processing"/>
    <property type="evidence" value="ECO:0007669"/>
    <property type="project" value="InterPro"/>
</dbReference>
<keyword evidence="4 7" id="KW-0862">Zinc</keyword>
<feature type="transmembrane region" description="Helical" evidence="9">
    <location>
        <begin position="71"/>
        <end position="95"/>
    </location>
</feature>
<protein>
    <submittedName>
        <fullName evidence="13">Heat shock protein HtpX</fullName>
    </submittedName>
</protein>
<proteinExistence type="inferred from homology"/>
<evidence type="ECO:0000256" key="8">
    <source>
        <dbReference type="RuleBase" id="RU003983"/>
    </source>
</evidence>
<feature type="binding site" evidence="7">
    <location>
        <position position="282"/>
    </location>
    <ligand>
        <name>Zn(2+)</name>
        <dbReference type="ChEBI" id="CHEBI:29105"/>
        <note>catalytic</note>
    </ligand>
</feature>
<accession>A0A2P4UGF1</accession>
<feature type="active site" description="Proton donor" evidence="6">
    <location>
        <position position="370"/>
    </location>
</feature>
<keyword evidence="9" id="KW-1133">Transmembrane helix</keyword>
<evidence type="ECO:0000259" key="11">
    <source>
        <dbReference type="Pfam" id="PF01435"/>
    </source>
</evidence>
<dbReference type="Proteomes" id="UP000242367">
    <property type="component" value="Unassembled WGS sequence"/>
</dbReference>
<evidence type="ECO:0000256" key="2">
    <source>
        <dbReference type="ARBA" id="ARBA00022723"/>
    </source>
</evidence>
<dbReference type="Gene3D" id="3.30.2010.10">
    <property type="entry name" value="Metalloproteases ('zincins'), catalytic domain"/>
    <property type="match status" value="1"/>
</dbReference>
<keyword evidence="9" id="KW-0472">Membrane</keyword>
<feature type="transmembrane region" description="Helical" evidence="9">
    <location>
        <begin position="181"/>
        <end position="203"/>
    </location>
</feature>
<evidence type="ECO:0000256" key="3">
    <source>
        <dbReference type="ARBA" id="ARBA00022801"/>
    </source>
</evidence>
<keyword evidence="1 8" id="KW-0645">Protease</keyword>
<name>A0A2P4UGF1_9ACTN</name>
<dbReference type="PANTHER" id="PTHR10120">
    <property type="entry name" value="CAAX PRENYL PROTEASE 1"/>
    <property type="match status" value="1"/>
</dbReference>
<comment type="similarity">
    <text evidence="8">Belongs to the peptidase M48 family.</text>
</comment>
<dbReference type="Pfam" id="PF16491">
    <property type="entry name" value="Peptidase_M48_N"/>
    <property type="match status" value="1"/>
</dbReference>
<keyword evidence="14" id="KW-1185">Reference proteome</keyword>
<evidence type="ECO:0000256" key="5">
    <source>
        <dbReference type="ARBA" id="ARBA00023049"/>
    </source>
</evidence>
<evidence type="ECO:0000256" key="1">
    <source>
        <dbReference type="ARBA" id="ARBA00022670"/>
    </source>
</evidence>
<keyword evidence="10" id="KW-0732">Signal</keyword>
<evidence type="ECO:0000259" key="12">
    <source>
        <dbReference type="Pfam" id="PF16491"/>
    </source>
</evidence>
<dbReference type="AlphaFoldDB" id="A0A2P4UGF1"/>
<sequence length="439" mass="47153" precursor="true">MSGPDTRRPRIAAAVAAALLLLAVAAVLAASTPWRTLPGGAPHVRPDPALDFSAPEVARARAFDAAINPPAYLSLGLGLLAVLVLGLTPLGARLLRATAARVRPWPLRVLLGVVVLTTVLRLVGLPFRWWSHDVLDRYGLSTQAVPAWLADQGKSLAVTWVIYTVALLPLFALLRRFPRYWWTGAALGAFLLVVAGSFAYPVAVEPLFNSFHKLPTGELRTDLMAMASRDGVPVKDVLVADASRRTTTLNAYVSGFGSTRRIVVYDTLLSSPPAQIRSIVAHELGHAKHGDVLYGTLVGGLAVAGGVCLLAVLLSSPRLLRRAGLDPPAPGRAVADPRAIALVLALVAAGTQLAAPAENLVSRRIEARADAHALDLTRDPATFVEMQHELSVRNIDDLRPDVLERLLWMTHPSGPERIAMARSWSRLHHDAEPPPFAHR</sequence>
<dbReference type="InterPro" id="IPR001915">
    <property type="entry name" value="Peptidase_M48"/>
</dbReference>
<organism evidence="13 14">
    <name type="scientific">Actinomadura rubteroloni</name>
    <dbReference type="NCBI Taxonomy" id="1926885"/>
    <lineage>
        <taxon>Bacteria</taxon>
        <taxon>Bacillati</taxon>
        <taxon>Actinomycetota</taxon>
        <taxon>Actinomycetes</taxon>
        <taxon>Streptosporangiales</taxon>
        <taxon>Thermomonosporaceae</taxon>
        <taxon>Actinomadura</taxon>
    </lineage>
</organism>
<dbReference type="InterPro" id="IPR032456">
    <property type="entry name" value="Peptidase_M48_N"/>
</dbReference>
<feature type="domain" description="Peptidase M48" evidence="11">
    <location>
        <begin position="215"/>
        <end position="424"/>
    </location>
</feature>
<comment type="cofactor">
    <cofactor evidence="7 8">
        <name>Zn(2+)</name>
        <dbReference type="ChEBI" id="CHEBI:29105"/>
    </cofactor>
    <text evidence="7 8">Binds 1 zinc ion per subunit.</text>
</comment>
<dbReference type="EMBL" id="MTBP01000002">
    <property type="protein sequence ID" value="POM24154.1"/>
    <property type="molecule type" value="Genomic_DNA"/>
</dbReference>
<dbReference type="Pfam" id="PF01435">
    <property type="entry name" value="Peptidase_M48"/>
    <property type="match status" value="1"/>
</dbReference>
<keyword evidence="13" id="KW-0346">Stress response</keyword>
<evidence type="ECO:0000256" key="6">
    <source>
        <dbReference type="PIRSR" id="PIRSR627057-1"/>
    </source>
</evidence>
<feature type="chain" id="PRO_5015182539" evidence="10">
    <location>
        <begin position="30"/>
        <end position="439"/>
    </location>
</feature>
<gene>
    <name evidence="13" type="ORF">BTM25_27810</name>
</gene>
<dbReference type="GO" id="GO:0004222">
    <property type="term" value="F:metalloendopeptidase activity"/>
    <property type="evidence" value="ECO:0007669"/>
    <property type="project" value="InterPro"/>
</dbReference>
<feature type="binding site" evidence="7">
    <location>
        <position position="286"/>
    </location>
    <ligand>
        <name>Zn(2+)</name>
        <dbReference type="ChEBI" id="CHEBI:29105"/>
        <note>catalytic</note>
    </ligand>
</feature>
<dbReference type="CDD" id="cd07343">
    <property type="entry name" value="M48A_Zmpste24p_like"/>
    <property type="match status" value="1"/>
</dbReference>
<evidence type="ECO:0000313" key="13">
    <source>
        <dbReference type="EMBL" id="POM24154.1"/>
    </source>
</evidence>
<dbReference type="GO" id="GO:0046872">
    <property type="term" value="F:metal ion binding"/>
    <property type="evidence" value="ECO:0007669"/>
    <property type="project" value="UniProtKB-KW"/>
</dbReference>
<keyword evidence="3 8" id="KW-0378">Hydrolase</keyword>
<feature type="active site" evidence="6">
    <location>
        <position position="283"/>
    </location>
</feature>
<reference evidence="13 14" key="1">
    <citation type="journal article" date="2017" name="Chemistry">
        <title>Isolation, Biosynthesis and Chemical Modifications of Rubterolones A-F: Rare Tropolone Alkaloids from Actinomadura sp. 5-2.</title>
        <authorList>
            <person name="Guo H."/>
            <person name="Benndorf R."/>
            <person name="Leichnitz D."/>
            <person name="Klassen J.L."/>
            <person name="Vollmers J."/>
            <person name="Gorls H."/>
            <person name="Steinacker M."/>
            <person name="Weigel C."/>
            <person name="Dahse H.M."/>
            <person name="Kaster A.K."/>
            <person name="de Beer Z.W."/>
            <person name="Poulsen M."/>
            <person name="Beemelmanns C."/>
        </authorList>
    </citation>
    <scope>NUCLEOTIDE SEQUENCE [LARGE SCALE GENOMIC DNA]</scope>
    <source>
        <strain evidence="13 14">5-2</strain>
    </source>
</reference>
<feature type="binding site" evidence="7">
    <location>
        <position position="366"/>
    </location>
    <ligand>
        <name>Zn(2+)</name>
        <dbReference type="ChEBI" id="CHEBI:29105"/>
        <note>catalytic</note>
    </ligand>
</feature>
<feature type="transmembrane region" description="Helical" evidence="9">
    <location>
        <begin position="156"/>
        <end position="174"/>
    </location>
</feature>
<feature type="transmembrane region" description="Helical" evidence="9">
    <location>
        <begin position="107"/>
        <end position="130"/>
    </location>
</feature>
<keyword evidence="5 8" id="KW-0482">Metalloprotease</keyword>
<feature type="signal peptide" evidence="10">
    <location>
        <begin position="1"/>
        <end position="29"/>
    </location>
</feature>
<keyword evidence="2 7" id="KW-0479">Metal-binding</keyword>
<feature type="transmembrane region" description="Helical" evidence="9">
    <location>
        <begin position="292"/>
        <end position="314"/>
    </location>
</feature>
<evidence type="ECO:0000256" key="9">
    <source>
        <dbReference type="SAM" id="Phobius"/>
    </source>
</evidence>
<evidence type="ECO:0000256" key="7">
    <source>
        <dbReference type="PIRSR" id="PIRSR627057-2"/>
    </source>
</evidence>
<evidence type="ECO:0000256" key="4">
    <source>
        <dbReference type="ARBA" id="ARBA00022833"/>
    </source>
</evidence>